<proteinExistence type="predicted"/>
<dbReference type="AlphaFoldDB" id="A0AAV4UN23"/>
<sequence length="127" mass="14434">MLVPLAWQETVESHRTVRSPTLFFDAVSTDSSNMPEYKFQKWLVKINTLQTRRSDKGASGMAESRRANWACVVFQHLSQIVPCPRNLPEVHVNLSISHRSVPEERSRERAEGNAGDTAGEDRRLCPE</sequence>
<feature type="compositionally biased region" description="Basic and acidic residues" evidence="1">
    <location>
        <begin position="100"/>
        <end position="111"/>
    </location>
</feature>
<dbReference type="Proteomes" id="UP001054945">
    <property type="component" value="Unassembled WGS sequence"/>
</dbReference>
<evidence type="ECO:0000313" key="3">
    <source>
        <dbReference type="Proteomes" id="UP001054945"/>
    </source>
</evidence>
<evidence type="ECO:0000256" key="1">
    <source>
        <dbReference type="SAM" id="MobiDB-lite"/>
    </source>
</evidence>
<reference evidence="2 3" key="1">
    <citation type="submission" date="2021-06" db="EMBL/GenBank/DDBJ databases">
        <title>Caerostris extrusa draft genome.</title>
        <authorList>
            <person name="Kono N."/>
            <person name="Arakawa K."/>
        </authorList>
    </citation>
    <scope>NUCLEOTIDE SEQUENCE [LARGE SCALE GENOMIC DNA]</scope>
</reference>
<feature type="region of interest" description="Disordered" evidence="1">
    <location>
        <begin position="96"/>
        <end position="127"/>
    </location>
</feature>
<protein>
    <submittedName>
        <fullName evidence="2">Uncharacterized protein</fullName>
    </submittedName>
</protein>
<name>A0AAV4UN23_CAEEX</name>
<organism evidence="2 3">
    <name type="scientific">Caerostris extrusa</name>
    <name type="common">Bark spider</name>
    <name type="synonym">Caerostris bankana</name>
    <dbReference type="NCBI Taxonomy" id="172846"/>
    <lineage>
        <taxon>Eukaryota</taxon>
        <taxon>Metazoa</taxon>
        <taxon>Ecdysozoa</taxon>
        <taxon>Arthropoda</taxon>
        <taxon>Chelicerata</taxon>
        <taxon>Arachnida</taxon>
        <taxon>Araneae</taxon>
        <taxon>Araneomorphae</taxon>
        <taxon>Entelegynae</taxon>
        <taxon>Araneoidea</taxon>
        <taxon>Araneidae</taxon>
        <taxon>Caerostris</taxon>
    </lineage>
</organism>
<accession>A0AAV4UN23</accession>
<evidence type="ECO:0000313" key="2">
    <source>
        <dbReference type="EMBL" id="GIY59207.1"/>
    </source>
</evidence>
<comment type="caution">
    <text evidence="2">The sequence shown here is derived from an EMBL/GenBank/DDBJ whole genome shotgun (WGS) entry which is preliminary data.</text>
</comment>
<dbReference type="EMBL" id="BPLR01013178">
    <property type="protein sequence ID" value="GIY59207.1"/>
    <property type="molecule type" value="Genomic_DNA"/>
</dbReference>
<gene>
    <name evidence="2" type="ORF">CEXT_541571</name>
</gene>
<keyword evidence="3" id="KW-1185">Reference proteome</keyword>